<dbReference type="InterPro" id="IPR004927">
    <property type="entry name" value="MerB"/>
</dbReference>
<dbReference type="RefSeq" id="WP_205108860.1">
    <property type="nucleotide sequence ID" value="NZ_BAAAHT010000013.1"/>
</dbReference>
<evidence type="ECO:0008006" key="3">
    <source>
        <dbReference type="Google" id="ProtNLM"/>
    </source>
</evidence>
<dbReference type="InterPro" id="IPR053717">
    <property type="entry name" value="MerB_lyase_sf"/>
</dbReference>
<reference evidence="1 2" key="1">
    <citation type="submission" date="2021-01" db="EMBL/GenBank/DDBJ databases">
        <title>Sequencing the genomes of 1000 actinobacteria strains.</title>
        <authorList>
            <person name="Klenk H.-P."/>
        </authorList>
    </citation>
    <scope>NUCLEOTIDE SEQUENCE [LARGE SCALE GENOMIC DNA]</scope>
    <source>
        <strain evidence="1 2">DSM 13057</strain>
    </source>
</reference>
<accession>A0ABS2L5C6</accession>
<keyword evidence="2" id="KW-1185">Reference proteome</keyword>
<sequence>MTDIAELTRLMIYHGFASTGVCPSRQQMSAQLVVPPAAIDSAMNELQEQRHIAVDDRGEVVLAHPFCSVNLGFSVMGRETLWWGGCAWDSFAIPHLILDEPSVLVATTCPGCGAAHAWIVGTVAPPAGEQLAHFLVPTARIWDDVVHTCANQRIFCGEECIDRWLLATGNERGSVFDLATLWRLAEHWYEGRLGSPYARREPSEAKAYFQSVGLHGAFWGTEPLPEKEGFDYSI</sequence>
<dbReference type="Proteomes" id="UP000776164">
    <property type="component" value="Unassembled WGS sequence"/>
</dbReference>
<protein>
    <recommendedName>
        <fullName evidence="3">Alkylmercury lyase</fullName>
    </recommendedName>
</protein>
<dbReference type="EMBL" id="JAFBBU010000001">
    <property type="protein sequence ID" value="MBM7472262.1"/>
    <property type="molecule type" value="Genomic_DNA"/>
</dbReference>
<organism evidence="1 2">
    <name type="scientific">Subtercola frigoramans</name>
    <dbReference type="NCBI Taxonomy" id="120298"/>
    <lineage>
        <taxon>Bacteria</taxon>
        <taxon>Bacillati</taxon>
        <taxon>Actinomycetota</taxon>
        <taxon>Actinomycetes</taxon>
        <taxon>Micrococcales</taxon>
        <taxon>Microbacteriaceae</taxon>
        <taxon>Subtercola</taxon>
    </lineage>
</organism>
<name>A0ABS2L5C6_9MICO</name>
<dbReference type="SUPFAM" id="SSF160387">
    <property type="entry name" value="NosL/MerB-like"/>
    <property type="match status" value="1"/>
</dbReference>
<gene>
    <name evidence="1" type="ORF">JOE66_001896</name>
</gene>
<evidence type="ECO:0000313" key="2">
    <source>
        <dbReference type="Proteomes" id="UP000776164"/>
    </source>
</evidence>
<dbReference type="Pfam" id="PF03243">
    <property type="entry name" value="MerB"/>
    <property type="match status" value="1"/>
</dbReference>
<evidence type="ECO:0000313" key="1">
    <source>
        <dbReference type="EMBL" id="MBM7472262.1"/>
    </source>
</evidence>
<dbReference type="Gene3D" id="3.30.450.410">
    <property type="match status" value="1"/>
</dbReference>
<comment type="caution">
    <text evidence="1">The sequence shown here is derived from an EMBL/GenBank/DDBJ whole genome shotgun (WGS) entry which is preliminary data.</text>
</comment>
<proteinExistence type="predicted"/>